<reference evidence="9" key="1">
    <citation type="submission" date="2022-05" db="EMBL/GenBank/DDBJ databases">
        <authorList>
            <person name="Pankratov T."/>
        </authorList>
    </citation>
    <scope>NUCLEOTIDE SEQUENCE</scope>
    <source>
        <strain evidence="9">BP6-180914</strain>
    </source>
</reference>
<dbReference type="PANTHER" id="PTHR43531:SF11">
    <property type="entry name" value="METHYL-ACCEPTING CHEMOTAXIS PROTEIN 3"/>
    <property type="match status" value="1"/>
</dbReference>
<feature type="transmembrane region" description="Helical" evidence="6">
    <location>
        <begin position="305"/>
        <end position="326"/>
    </location>
</feature>
<dbReference type="RefSeq" id="WP_282585418.1">
    <property type="nucleotide sequence ID" value="NZ_JAMOIM010000008.1"/>
</dbReference>
<dbReference type="GO" id="GO:0007165">
    <property type="term" value="P:signal transduction"/>
    <property type="evidence" value="ECO:0007669"/>
    <property type="project" value="UniProtKB-KW"/>
</dbReference>
<keyword evidence="6" id="KW-1133">Transmembrane helix</keyword>
<dbReference type="CDD" id="cd06225">
    <property type="entry name" value="HAMP"/>
    <property type="match status" value="1"/>
</dbReference>
<keyword evidence="6" id="KW-0812">Transmembrane</keyword>
<evidence type="ECO:0000256" key="6">
    <source>
        <dbReference type="SAM" id="Phobius"/>
    </source>
</evidence>
<dbReference type="PROSITE" id="PS50885">
    <property type="entry name" value="HAMP"/>
    <property type="match status" value="1"/>
</dbReference>
<accession>A0AA41YUZ7</accession>
<feature type="domain" description="HAMP" evidence="8">
    <location>
        <begin position="327"/>
        <end position="380"/>
    </location>
</feature>
<evidence type="ECO:0000259" key="7">
    <source>
        <dbReference type="PROSITE" id="PS50111"/>
    </source>
</evidence>
<evidence type="ECO:0000256" key="2">
    <source>
        <dbReference type="ARBA" id="ARBA00022500"/>
    </source>
</evidence>
<dbReference type="Pfam" id="PF00015">
    <property type="entry name" value="MCPsignal"/>
    <property type="match status" value="1"/>
</dbReference>
<organism evidence="9 10">
    <name type="scientific">Lichenifustis flavocetrariae</name>
    <dbReference type="NCBI Taxonomy" id="2949735"/>
    <lineage>
        <taxon>Bacteria</taxon>
        <taxon>Pseudomonadati</taxon>
        <taxon>Pseudomonadota</taxon>
        <taxon>Alphaproteobacteria</taxon>
        <taxon>Hyphomicrobiales</taxon>
        <taxon>Lichenihabitantaceae</taxon>
        <taxon>Lichenifustis</taxon>
    </lineage>
</organism>
<dbReference type="SMART" id="SM00304">
    <property type="entry name" value="HAMP"/>
    <property type="match status" value="1"/>
</dbReference>
<dbReference type="SUPFAM" id="SSF58104">
    <property type="entry name" value="Methyl-accepting chemotaxis protein (MCP) signaling domain"/>
    <property type="match status" value="1"/>
</dbReference>
<dbReference type="PROSITE" id="PS50111">
    <property type="entry name" value="CHEMOTAXIS_TRANSDUC_2"/>
    <property type="match status" value="1"/>
</dbReference>
<name>A0AA41YUZ7_9HYPH</name>
<feature type="domain" description="Methyl-accepting transducer" evidence="7">
    <location>
        <begin position="465"/>
        <end position="694"/>
    </location>
</feature>
<dbReference type="Pfam" id="PF00672">
    <property type="entry name" value="HAMP"/>
    <property type="match status" value="1"/>
</dbReference>
<keyword evidence="6" id="KW-0472">Membrane</keyword>
<evidence type="ECO:0000256" key="5">
    <source>
        <dbReference type="SAM" id="MobiDB-lite"/>
    </source>
</evidence>
<dbReference type="Gene3D" id="6.10.340.10">
    <property type="match status" value="1"/>
</dbReference>
<dbReference type="CDD" id="cd11386">
    <property type="entry name" value="MCP_signal"/>
    <property type="match status" value="1"/>
</dbReference>
<dbReference type="GO" id="GO:0006935">
    <property type="term" value="P:chemotaxis"/>
    <property type="evidence" value="ECO:0007669"/>
    <property type="project" value="UniProtKB-KW"/>
</dbReference>
<protein>
    <submittedName>
        <fullName evidence="9">Methyl-accepting chemotaxis protein</fullName>
    </submittedName>
</protein>
<feature type="transmembrane region" description="Helical" evidence="6">
    <location>
        <begin position="26"/>
        <end position="50"/>
    </location>
</feature>
<comment type="similarity">
    <text evidence="3">Belongs to the methyl-accepting chemotaxis (MCP) protein family.</text>
</comment>
<proteinExistence type="inferred from homology"/>
<dbReference type="InterPro" id="IPR051310">
    <property type="entry name" value="MCP_chemotaxis"/>
</dbReference>
<keyword evidence="4" id="KW-0807">Transducer</keyword>
<evidence type="ECO:0000256" key="1">
    <source>
        <dbReference type="ARBA" id="ARBA00004370"/>
    </source>
</evidence>
<gene>
    <name evidence="9" type="ORF">M8523_13565</name>
</gene>
<evidence type="ECO:0000256" key="3">
    <source>
        <dbReference type="ARBA" id="ARBA00029447"/>
    </source>
</evidence>
<evidence type="ECO:0000313" key="9">
    <source>
        <dbReference type="EMBL" id="MCW6509051.1"/>
    </source>
</evidence>
<dbReference type="PANTHER" id="PTHR43531">
    <property type="entry name" value="PROTEIN ICFG"/>
    <property type="match status" value="1"/>
</dbReference>
<dbReference type="Gene3D" id="1.10.287.950">
    <property type="entry name" value="Methyl-accepting chemotaxis protein"/>
    <property type="match status" value="1"/>
</dbReference>
<keyword evidence="2" id="KW-0145">Chemotaxis</keyword>
<sequence length="749" mass="78737">MRVLRPSFQWLPIAARAVRRRPSLTVGARIVVLSSVPLIGFAIVFGLFAVSQKQVADQITASHANLDMALTIKSMRDQIVAAQLGVESFLHSPSETTRAALISAREVANANVTKLLDESAKNDFVKIPASIAKGMRTVSFDVDTVIKSQQAVGFDSASGLAGGMNASMDALGTLIKDGLDYSDPLAAAAGQDYVGMLRNQLRFSMSHAATDREAFEASGVALKKDVEASFLSTETKQKLSGSADATISAFANWAEAFDRVHQTDANAAAHFRGLALTIDNVVTASSRAATQAQTKLDEIQARGTLLMIATIVTVVGLCCILCFVIGRSISRPIRHLADTMRRMAGGDLDVKLVGGGGCDEMAEMSRAVLAFRESALQNRRLEADAARSRAVTEQERARREREKAEEAQEDRRVVDALGAGLGALSGGNLLLRLGTPFAPKSEQLRLDFNDAMDNLNQTMMTIGTNTGVIQSRSEAISAAALDLSRRTEQQAASLERTAASLGEITTTVKSAADNASYARTVVATAKANAQASGEVVKRAIDAMNSIEASSGQIGQIIGVIDEIAFQTNLLALNAGVEAARAGEAGRGFAVVASEVRALAQRSADAAKEIKRLISTSRTQVEHGVDLVGQAGLALDKIVTEVSDLNQAVSAIAASAAEQAQGLAEVNTAVGAIDRITQKNAAMVEETTATVGALAQETEQLAAAVSRFQTGSVPLASRRTGKAGSRRVSAGRGGLQAIARPSADSDWTAF</sequence>
<dbReference type="EMBL" id="JAMOIM010000008">
    <property type="protein sequence ID" value="MCW6509051.1"/>
    <property type="molecule type" value="Genomic_DNA"/>
</dbReference>
<dbReference type="InterPro" id="IPR004089">
    <property type="entry name" value="MCPsignal_dom"/>
</dbReference>
<dbReference type="AlphaFoldDB" id="A0AA41YUZ7"/>
<comment type="caution">
    <text evidence="9">The sequence shown here is derived from an EMBL/GenBank/DDBJ whole genome shotgun (WGS) entry which is preliminary data.</text>
</comment>
<evidence type="ECO:0000256" key="4">
    <source>
        <dbReference type="PROSITE-ProRule" id="PRU00284"/>
    </source>
</evidence>
<comment type="subcellular location">
    <subcellularLocation>
        <location evidence="1">Membrane</location>
    </subcellularLocation>
</comment>
<dbReference type="Proteomes" id="UP001165667">
    <property type="component" value="Unassembled WGS sequence"/>
</dbReference>
<evidence type="ECO:0000259" key="8">
    <source>
        <dbReference type="PROSITE" id="PS50885"/>
    </source>
</evidence>
<evidence type="ECO:0000313" key="10">
    <source>
        <dbReference type="Proteomes" id="UP001165667"/>
    </source>
</evidence>
<feature type="region of interest" description="Disordered" evidence="5">
    <location>
        <begin position="386"/>
        <end position="407"/>
    </location>
</feature>
<dbReference type="FunFam" id="1.10.287.950:FF:000001">
    <property type="entry name" value="Methyl-accepting chemotaxis sensory transducer"/>
    <property type="match status" value="1"/>
</dbReference>
<keyword evidence="10" id="KW-1185">Reference proteome</keyword>
<dbReference type="InterPro" id="IPR003660">
    <property type="entry name" value="HAMP_dom"/>
</dbReference>
<dbReference type="SUPFAM" id="SSF158472">
    <property type="entry name" value="HAMP domain-like"/>
    <property type="match status" value="1"/>
</dbReference>
<dbReference type="SMART" id="SM00283">
    <property type="entry name" value="MA"/>
    <property type="match status" value="1"/>
</dbReference>
<dbReference type="GO" id="GO:0016020">
    <property type="term" value="C:membrane"/>
    <property type="evidence" value="ECO:0007669"/>
    <property type="project" value="UniProtKB-SubCell"/>
</dbReference>